<gene>
    <name evidence="2" type="ORF">GTO89_02355</name>
</gene>
<feature type="transmembrane region" description="Helical" evidence="1">
    <location>
        <begin position="193"/>
        <end position="213"/>
    </location>
</feature>
<name>A0A845L9E2_HELGE</name>
<sequence>MGGFVFSAISFSQGKVWKQRMEGGERLITGLIWRTIWSGVGFLILWWSGYLLGAQLYRNHWLDALYWIGIVGTVMVILSMGYSIKKRFRSFPGRLAFWLKMHVSLTVLGNFLICLHIGGRTHAFVPWLTFAVFMVVMISGQVGYFFHFYLKQKLAAKRRLLLEAGKSVEEADEYLAWAISGENLLSGWRRVHFPLNITLTLALTLHIISAAYYRGW</sequence>
<reference evidence="2 3" key="1">
    <citation type="submission" date="2020-01" db="EMBL/GenBank/DDBJ databases">
        <title>Whole genome sequence of Heliobacterium gestii DSM 11169.</title>
        <authorList>
            <person name="Kyndt J.A."/>
            <person name="Meyer T.E."/>
        </authorList>
    </citation>
    <scope>NUCLEOTIDE SEQUENCE [LARGE SCALE GENOMIC DNA]</scope>
    <source>
        <strain evidence="2 3">DSM 11169</strain>
    </source>
</reference>
<dbReference type="EMBL" id="WXEX01000002">
    <property type="protein sequence ID" value="MZP41874.1"/>
    <property type="molecule type" value="Genomic_DNA"/>
</dbReference>
<keyword evidence="1" id="KW-0812">Transmembrane</keyword>
<feature type="transmembrane region" description="Helical" evidence="1">
    <location>
        <begin position="31"/>
        <end position="52"/>
    </location>
</feature>
<dbReference type="AlphaFoldDB" id="A0A845L9E2"/>
<feature type="transmembrane region" description="Helical" evidence="1">
    <location>
        <begin position="64"/>
        <end position="84"/>
    </location>
</feature>
<keyword evidence="1" id="KW-1133">Transmembrane helix</keyword>
<comment type="caution">
    <text evidence="2">The sequence shown here is derived from an EMBL/GenBank/DDBJ whole genome shotgun (WGS) entry which is preliminary data.</text>
</comment>
<feature type="transmembrane region" description="Helical" evidence="1">
    <location>
        <begin position="124"/>
        <end position="150"/>
    </location>
</feature>
<dbReference type="Proteomes" id="UP000471031">
    <property type="component" value="Unassembled WGS sequence"/>
</dbReference>
<feature type="transmembrane region" description="Helical" evidence="1">
    <location>
        <begin position="96"/>
        <end position="118"/>
    </location>
</feature>
<protein>
    <submittedName>
        <fullName evidence="2">Uncharacterized protein</fullName>
    </submittedName>
</protein>
<evidence type="ECO:0000313" key="2">
    <source>
        <dbReference type="EMBL" id="MZP41874.1"/>
    </source>
</evidence>
<proteinExistence type="predicted"/>
<dbReference type="OrthoDB" id="5763267at2"/>
<evidence type="ECO:0000313" key="3">
    <source>
        <dbReference type="Proteomes" id="UP000471031"/>
    </source>
</evidence>
<organism evidence="2 3">
    <name type="scientific">Heliomicrobium gestii</name>
    <name type="common">Heliobacterium gestii</name>
    <dbReference type="NCBI Taxonomy" id="2699"/>
    <lineage>
        <taxon>Bacteria</taxon>
        <taxon>Bacillati</taxon>
        <taxon>Bacillota</taxon>
        <taxon>Clostridia</taxon>
        <taxon>Eubacteriales</taxon>
        <taxon>Heliobacteriaceae</taxon>
        <taxon>Heliomicrobium</taxon>
    </lineage>
</organism>
<keyword evidence="3" id="KW-1185">Reference proteome</keyword>
<accession>A0A845L9E2</accession>
<evidence type="ECO:0000256" key="1">
    <source>
        <dbReference type="SAM" id="Phobius"/>
    </source>
</evidence>
<keyword evidence="1" id="KW-0472">Membrane</keyword>
<dbReference type="RefSeq" id="WP_161260469.1">
    <property type="nucleotide sequence ID" value="NZ_JAFBDC010000002.1"/>
</dbReference>